<keyword evidence="2" id="KW-0378">Hydrolase</keyword>
<sequence>MEKGTVGEWVRCNFGLPYIHEITSSIKYHLNLTTKGYRSLVYSGDHDSKVPFVGTQAWIRSLNFSIIDEWRSWWVDGQVAGYTRTYANNLTFATVKARYSWEEDIQRQSTNLRNALLCSINGFLINLCKRSFIRMVESTSVFE</sequence>
<dbReference type="GO" id="GO:0004185">
    <property type="term" value="F:serine-type carboxypeptidase activity"/>
    <property type="evidence" value="ECO:0007669"/>
    <property type="project" value="InterPro"/>
</dbReference>
<dbReference type="EMBL" id="QPKB01000003">
    <property type="protein sequence ID" value="RWR80157.1"/>
    <property type="molecule type" value="Genomic_DNA"/>
</dbReference>
<protein>
    <submittedName>
        <fullName evidence="2">Serine carboxypeptidase-like protein 2</fullName>
    </submittedName>
</protein>
<dbReference type="SUPFAM" id="SSF53474">
    <property type="entry name" value="alpha/beta-Hydrolases"/>
    <property type="match status" value="1"/>
</dbReference>
<keyword evidence="3" id="KW-1185">Reference proteome</keyword>
<evidence type="ECO:0000313" key="3">
    <source>
        <dbReference type="Proteomes" id="UP000283530"/>
    </source>
</evidence>
<dbReference type="InterPro" id="IPR029058">
    <property type="entry name" value="AB_hydrolase_fold"/>
</dbReference>
<evidence type="ECO:0000256" key="1">
    <source>
        <dbReference type="ARBA" id="ARBA00009431"/>
    </source>
</evidence>
<gene>
    <name evidence="2" type="ORF">CKAN_00878200</name>
</gene>
<comment type="caution">
    <text evidence="2">The sequence shown here is derived from an EMBL/GenBank/DDBJ whole genome shotgun (WGS) entry which is preliminary data.</text>
</comment>
<dbReference type="PANTHER" id="PTHR11802:SF204">
    <property type="entry name" value="OS11G0460800 PROTEIN"/>
    <property type="match status" value="1"/>
</dbReference>
<dbReference type="Pfam" id="PF00450">
    <property type="entry name" value="Peptidase_S10"/>
    <property type="match status" value="1"/>
</dbReference>
<dbReference type="Proteomes" id="UP000283530">
    <property type="component" value="Unassembled WGS sequence"/>
</dbReference>
<comment type="similarity">
    <text evidence="1">Belongs to the peptidase S10 family.</text>
</comment>
<dbReference type="Gene3D" id="3.40.50.1820">
    <property type="entry name" value="alpha/beta hydrolase"/>
    <property type="match status" value="1"/>
</dbReference>
<evidence type="ECO:0000313" key="2">
    <source>
        <dbReference type="EMBL" id="RWR80157.1"/>
    </source>
</evidence>
<accession>A0A443NNS4</accession>
<dbReference type="OrthoDB" id="735686at2759"/>
<dbReference type="GO" id="GO:0016747">
    <property type="term" value="F:acyltransferase activity, transferring groups other than amino-acyl groups"/>
    <property type="evidence" value="ECO:0007669"/>
    <property type="project" value="TreeGrafter"/>
</dbReference>
<dbReference type="STRING" id="337451.A0A443NNS4"/>
<keyword evidence="2" id="KW-0645">Protease</keyword>
<dbReference type="PANTHER" id="PTHR11802">
    <property type="entry name" value="SERINE PROTEASE FAMILY S10 SERINE CARBOXYPEPTIDASE"/>
    <property type="match status" value="1"/>
</dbReference>
<name>A0A443NNS4_9MAGN</name>
<proteinExistence type="inferred from homology"/>
<keyword evidence="2" id="KW-0121">Carboxypeptidase</keyword>
<dbReference type="AlphaFoldDB" id="A0A443NNS4"/>
<dbReference type="GO" id="GO:0019748">
    <property type="term" value="P:secondary metabolic process"/>
    <property type="evidence" value="ECO:0007669"/>
    <property type="project" value="TreeGrafter"/>
</dbReference>
<organism evidence="2 3">
    <name type="scientific">Cinnamomum micranthum f. kanehirae</name>
    <dbReference type="NCBI Taxonomy" id="337451"/>
    <lineage>
        <taxon>Eukaryota</taxon>
        <taxon>Viridiplantae</taxon>
        <taxon>Streptophyta</taxon>
        <taxon>Embryophyta</taxon>
        <taxon>Tracheophyta</taxon>
        <taxon>Spermatophyta</taxon>
        <taxon>Magnoliopsida</taxon>
        <taxon>Magnoliidae</taxon>
        <taxon>Laurales</taxon>
        <taxon>Lauraceae</taxon>
        <taxon>Cinnamomum</taxon>
    </lineage>
</organism>
<dbReference type="InterPro" id="IPR001563">
    <property type="entry name" value="Peptidase_S10"/>
</dbReference>
<dbReference type="GO" id="GO:0006508">
    <property type="term" value="P:proteolysis"/>
    <property type="evidence" value="ECO:0007669"/>
    <property type="project" value="InterPro"/>
</dbReference>
<reference evidence="2 3" key="1">
    <citation type="journal article" date="2019" name="Nat. Plants">
        <title>Stout camphor tree genome fills gaps in understanding of flowering plant genome evolution.</title>
        <authorList>
            <person name="Chaw S.M."/>
            <person name="Liu Y.C."/>
            <person name="Wu Y.W."/>
            <person name="Wang H.Y."/>
            <person name="Lin C.I."/>
            <person name="Wu C.S."/>
            <person name="Ke H.M."/>
            <person name="Chang L.Y."/>
            <person name="Hsu C.Y."/>
            <person name="Yang H.T."/>
            <person name="Sudianto E."/>
            <person name="Hsu M.H."/>
            <person name="Wu K.P."/>
            <person name="Wang L.N."/>
            <person name="Leebens-Mack J.H."/>
            <person name="Tsai I.J."/>
        </authorList>
    </citation>
    <scope>NUCLEOTIDE SEQUENCE [LARGE SCALE GENOMIC DNA]</scope>
    <source>
        <strain evidence="3">cv. Chaw 1501</strain>
        <tissue evidence="2">Young leaves</tissue>
    </source>
</reference>